<feature type="domain" description="Transposase IS204/IS1001/IS1096/IS1165 DDE" evidence="1">
    <location>
        <begin position="2"/>
        <end position="135"/>
    </location>
</feature>
<comment type="caution">
    <text evidence="2">The sequence shown here is derived from an EMBL/GenBank/DDBJ whole genome shotgun (WGS) entry which is preliminary data.</text>
</comment>
<accession>A0A1J5SZS6</accession>
<evidence type="ECO:0000259" key="1">
    <source>
        <dbReference type="Pfam" id="PF01610"/>
    </source>
</evidence>
<dbReference type="AlphaFoldDB" id="A0A1J5SZS6"/>
<sequence length="149" mass="16497">MLFVTEGKDAETINAFAENFTAQDGDLEAVESTSIDMSPAFIKGVTGHLPNTRITFDKVHVIARASTAVDKTRRIEQKADSSLKGLCWKLLRDRASLTPNVRIDLDALVAQVTTKRTTRAWLYKEQLREILEASRSMSSAICSRDGPPT</sequence>
<reference evidence="2" key="1">
    <citation type="submission" date="2016-10" db="EMBL/GenBank/DDBJ databases">
        <title>Sequence of Gallionella enrichment culture.</title>
        <authorList>
            <person name="Poehlein A."/>
            <person name="Muehling M."/>
            <person name="Daniel R."/>
        </authorList>
    </citation>
    <scope>NUCLEOTIDE SEQUENCE</scope>
</reference>
<dbReference type="PANTHER" id="PTHR33498">
    <property type="entry name" value="TRANSPOSASE FOR INSERTION SEQUENCE ELEMENT IS1557"/>
    <property type="match status" value="1"/>
</dbReference>
<organism evidence="2">
    <name type="scientific">mine drainage metagenome</name>
    <dbReference type="NCBI Taxonomy" id="410659"/>
    <lineage>
        <taxon>unclassified sequences</taxon>
        <taxon>metagenomes</taxon>
        <taxon>ecological metagenomes</taxon>
    </lineage>
</organism>
<proteinExistence type="predicted"/>
<dbReference type="EMBL" id="MLJW01000039">
    <property type="protein sequence ID" value="OIR07108.1"/>
    <property type="molecule type" value="Genomic_DNA"/>
</dbReference>
<gene>
    <name evidence="2" type="ORF">GALL_106970</name>
</gene>
<protein>
    <submittedName>
        <fullName evidence="2">Transposase</fullName>
    </submittedName>
</protein>
<dbReference type="PANTHER" id="PTHR33498:SF1">
    <property type="entry name" value="TRANSPOSASE FOR INSERTION SEQUENCE ELEMENT IS1557"/>
    <property type="match status" value="1"/>
</dbReference>
<dbReference type="Pfam" id="PF01610">
    <property type="entry name" value="DDE_Tnp_ISL3"/>
    <property type="match status" value="1"/>
</dbReference>
<name>A0A1J5SZS6_9ZZZZ</name>
<dbReference type="InterPro" id="IPR047951">
    <property type="entry name" value="Transpos_ISL3"/>
</dbReference>
<evidence type="ECO:0000313" key="2">
    <source>
        <dbReference type="EMBL" id="OIR07108.1"/>
    </source>
</evidence>
<dbReference type="InterPro" id="IPR002560">
    <property type="entry name" value="Transposase_DDE"/>
</dbReference>